<dbReference type="Pfam" id="PF00136">
    <property type="entry name" value="DNA_pol_B"/>
    <property type="match status" value="1"/>
</dbReference>
<comment type="similarity">
    <text evidence="1 5">Belongs to the DNA polymerase type-B family.</text>
</comment>
<proteinExistence type="inferred from homology"/>
<keyword evidence="5" id="KW-0238">DNA-binding</keyword>
<evidence type="ECO:0000256" key="5">
    <source>
        <dbReference type="RuleBase" id="RU000442"/>
    </source>
</evidence>
<dbReference type="SMART" id="SM00486">
    <property type="entry name" value="POLBc"/>
    <property type="match status" value="1"/>
</dbReference>
<evidence type="ECO:0000259" key="6">
    <source>
        <dbReference type="Pfam" id="PF00136"/>
    </source>
</evidence>
<dbReference type="InterPro" id="IPR042087">
    <property type="entry name" value="DNA_pol_B_thumb"/>
</dbReference>
<evidence type="ECO:0000256" key="2">
    <source>
        <dbReference type="ARBA" id="ARBA00022679"/>
    </source>
</evidence>
<dbReference type="GO" id="GO:0003697">
    <property type="term" value="F:single-stranded DNA binding"/>
    <property type="evidence" value="ECO:0007669"/>
    <property type="project" value="TreeGrafter"/>
</dbReference>
<dbReference type="PANTHER" id="PTHR45861:SF1">
    <property type="entry name" value="DNA POLYMERASE ALPHA CATALYTIC SUBUNIT"/>
    <property type="match status" value="1"/>
</dbReference>
<dbReference type="EC" id="2.7.7.7" evidence="5"/>
<dbReference type="PRINTS" id="PR00106">
    <property type="entry name" value="DNAPOLB"/>
</dbReference>
<comment type="caution">
    <text evidence="7">The sequence shown here is derived from an EMBL/GenBank/DDBJ whole genome shotgun (WGS) entry which is preliminary data.</text>
</comment>
<keyword evidence="2 5" id="KW-0808">Transferase</keyword>
<dbReference type="PANTHER" id="PTHR45861">
    <property type="entry name" value="DNA POLYMERASE ALPHA CATALYTIC SUBUNIT"/>
    <property type="match status" value="1"/>
</dbReference>
<gene>
    <name evidence="7" type="ORF">NESG_00188</name>
</gene>
<dbReference type="InterPro" id="IPR023211">
    <property type="entry name" value="DNA_pol_palm_dom_sf"/>
</dbReference>
<evidence type="ECO:0000256" key="1">
    <source>
        <dbReference type="ARBA" id="ARBA00005755"/>
    </source>
</evidence>
<keyword evidence="4 5" id="KW-0239">DNA-directed DNA polymerase</keyword>
<dbReference type="GO" id="GO:1902975">
    <property type="term" value="P:mitotic DNA replication initiation"/>
    <property type="evidence" value="ECO:0007669"/>
    <property type="project" value="TreeGrafter"/>
</dbReference>
<dbReference type="InterPro" id="IPR006134">
    <property type="entry name" value="DNA-dir_DNA_pol_B_multi_dom"/>
</dbReference>
<dbReference type="AlphaFoldDB" id="A0A086J4P5"/>
<evidence type="ECO:0000256" key="3">
    <source>
        <dbReference type="ARBA" id="ARBA00022695"/>
    </source>
</evidence>
<comment type="catalytic activity">
    <reaction evidence="5">
        <text>DNA(n) + a 2'-deoxyribonucleoside 5'-triphosphate = DNA(n+1) + diphosphate</text>
        <dbReference type="Rhea" id="RHEA:22508"/>
        <dbReference type="Rhea" id="RHEA-COMP:17339"/>
        <dbReference type="Rhea" id="RHEA-COMP:17340"/>
        <dbReference type="ChEBI" id="CHEBI:33019"/>
        <dbReference type="ChEBI" id="CHEBI:61560"/>
        <dbReference type="ChEBI" id="CHEBI:173112"/>
        <dbReference type="EC" id="2.7.7.7"/>
    </reaction>
</comment>
<name>A0A086J4P5_NEMA1</name>
<keyword evidence="3 5" id="KW-0548">Nucleotidyltransferase</keyword>
<dbReference type="GO" id="GO:0006273">
    <property type="term" value="P:lagging strand elongation"/>
    <property type="evidence" value="ECO:0007669"/>
    <property type="project" value="TreeGrafter"/>
</dbReference>
<dbReference type="RefSeq" id="XP_052905668.1">
    <property type="nucleotide sequence ID" value="XM_053047843.1"/>
</dbReference>
<dbReference type="PROSITE" id="PS00116">
    <property type="entry name" value="DNA_POLYMERASE_B"/>
    <property type="match status" value="1"/>
</dbReference>
<dbReference type="Gene3D" id="3.90.1600.10">
    <property type="entry name" value="Palm domain of DNA polymerase"/>
    <property type="match status" value="2"/>
</dbReference>
<dbReference type="HOGENOM" id="CLU_329842_0_0_1"/>
<dbReference type="NCBIfam" id="TIGR00592">
    <property type="entry name" value="pol2"/>
    <property type="match status" value="1"/>
</dbReference>
<organism evidence="7 8">
    <name type="scientific">Nematocida ausubeli (strain ATCC PRA-371 / ERTm2)</name>
    <name type="common">Nematode killer fungus</name>
    <dbReference type="NCBI Taxonomy" id="1913371"/>
    <lineage>
        <taxon>Eukaryota</taxon>
        <taxon>Fungi</taxon>
        <taxon>Fungi incertae sedis</taxon>
        <taxon>Microsporidia</taxon>
        <taxon>Nematocida</taxon>
    </lineage>
</organism>
<evidence type="ECO:0000313" key="8">
    <source>
        <dbReference type="Proteomes" id="UP000054524"/>
    </source>
</evidence>
<dbReference type="GO" id="GO:0000166">
    <property type="term" value="F:nucleotide binding"/>
    <property type="evidence" value="ECO:0007669"/>
    <property type="project" value="InterPro"/>
</dbReference>
<dbReference type="InterPro" id="IPR006172">
    <property type="entry name" value="DNA-dir_DNA_pol_B"/>
</dbReference>
<dbReference type="Proteomes" id="UP000054524">
    <property type="component" value="Unassembled WGS sequence"/>
</dbReference>
<dbReference type="GO" id="GO:0003887">
    <property type="term" value="F:DNA-directed DNA polymerase activity"/>
    <property type="evidence" value="ECO:0007669"/>
    <property type="project" value="UniProtKB-KW"/>
</dbReference>
<dbReference type="GO" id="GO:0006272">
    <property type="term" value="P:leading strand elongation"/>
    <property type="evidence" value="ECO:0007669"/>
    <property type="project" value="TreeGrafter"/>
</dbReference>
<dbReference type="InterPro" id="IPR043502">
    <property type="entry name" value="DNA/RNA_pol_sf"/>
</dbReference>
<dbReference type="GO" id="GO:0005658">
    <property type="term" value="C:alpha DNA polymerase:primase complex"/>
    <property type="evidence" value="ECO:0007669"/>
    <property type="project" value="TreeGrafter"/>
</dbReference>
<accession>A0A086J4P5</accession>
<evidence type="ECO:0000313" key="7">
    <source>
        <dbReference type="EMBL" id="KFG27113.1"/>
    </source>
</evidence>
<evidence type="ECO:0000256" key="4">
    <source>
        <dbReference type="ARBA" id="ARBA00022932"/>
    </source>
</evidence>
<dbReference type="InterPro" id="IPR017964">
    <property type="entry name" value="DNA-dir_DNA_pol_B_CS"/>
</dbReference>
<feature type="domain" description="DNA-directed DNA polymerase family B multifunctional" evidence="6">
    <location>
        <begin position="419"/>
        <end position="812"/>
    </location>
</feature>
<protein>
    <recommendedName>
        <fullName evidence="5">DNA polymerase</fullName>
        <ecNumber evidence="5">2.7.7.7</ecNumber>
    </recommendedName>
</protein>
<dbReference type="Gene3D" id="1.10.132.60">
    <property type="entry name" value="DNA polymerase family B, C-terminal domain"/>
    <property type="match status" value="1"/>
</dbReference>
<dbReference type="GeneID" id="77675161"/>
<keyword evidence="8" id="KW-1185">Reference proteome</keyword>
<dbReference type="GO" id="GO:0003688">
    <property type="term" value="F:DNA replication origin binding"/>
    <property type="evidence" value="ECO:0007669"/>
    <property type="project" value="TreeGrafter"/>
</dbReference>
<dbReference type="SUPFAM" id="SSF56672">
    <property type="entry name" value="DNA/RNA polymerases"/>
    <property type="match status" value="1"/>
</dbReference>
<reference evidence="7 8" key="1">
    <citation type="journal article" date="2014" name="Genome Announc.">
        <title>Genome Sequence of the Microsporidian Species Nematocida sp1 Strain ERTm6 (ATCC PRA-372).</title>
        <authorList>
            <person name="Bakowski M.A."/>
            <person name="Priest M."/>
            <person name="Young S."/>
            <person name="Cuomo C.A."/>
            <person name="Troemel E.R."/>
        </authorList>
    </citation>
    <scope>NUCLEOTIDE SEQUENCE [LARGE SCALE GENOMIC DNA]</scope>
    <source>
        <strain evidence="7 8">ERTm6</strain>
    </source>
</reference>
<dbReference type="GO" id="GO:0003682">
    <property type="term" value="F:chromatin binding"/>
    <property type="evidence" value="ECO:0007669"/>
    <property type="project" value="TreeGrafter"/>
</dbReference>
<dbReference type="EMBL" id="AKIJ01000001">
    <property type="protein sequence ID" value="KFG27113.1"/>
    <property type="molecule type" value="Genomic_DNA"/>
</dbReference>
<sequence>MRVHVLNILYGENYSAVIQCVDEKTNASVNLQVVEIVNELVATPTSERAVVMNRLEEKVLHTYKDSLVPINGDKLCQWEKRTVCYDSRHPENNGKEGARLIFHLPYEKARSVNSLEYSADVSREFGSPIEALILLKKIKGPSLVQIDKVENGAVRMCDINIVSYGMPSVRIAYLYFLQRNLFETVSIYVCNSAEEKSSTQSDAGAYDNADEPPCVKKQKIETTENSMFVSCADSPGLHGYWTFTTLESPHSPSEFLLGNISKLNDADSVISRVSSYLNDMQASVVVCYNADTDVVREKLTGQTSMHDALSAAHTSSSTVSLICDLPRYMESVCRLTEYNLEEMSKSYGLVHADIPVLGSASSLSEAYASIQNGYLSDSARVLLDIARISAAEMHMIFKKGSLLPLAEKLSYITGALLNSIFHGFKSDRVEYLLLHRMRDNQYLIPKKLLAGKVDSKDTYEGGYVFLEKPGMYSDTYISLFDFNSLYPSIIQEYNVCFSTSHDLSMDSKNVSRPSLLPGALRDLVAQRTEIKKQMKAGKGDVLLLEIEQRAVKLVANCIYGCLGFKGFRFYNKAMAAFITECGRSILKDTKTTLESNGYRVIYGDTDSVMVDTGIGTSSAPPSNKLLDEISDSISCKYRTIKLGFEKTFLKLVMMAKKKYFGVVHSNGANEIEEKGLETGRRDWCEMAQEGISAVIRVLLYSTAPEEEILLLLAKLKEKIQTHNKESFLIRKKIQKAPESYNAVQGTSLQQVSLALRLQKERNFTFQAGDIISFVMALHNGVSRAELVSECGEIHYDYYMKMQVFPPIQRMLEYFPSISIESIQKLLGLYVSHSRPAQKSEPSDMPADIKEALAVVSPCCSQSQDIGMHCTACAQPFAPMHMKKLIRRVLYKQSAKLHKVKKTCFKCNQSEEYSPICLRCHLPIEWDASNTEHFHEFLYKLQNIFYCTPYKKYITDLLALSSYLTIDISKFPLNKFSDNLYIPSMVNRRDILDRLFL</sequence>
<keyword evidence="5" id="KW-0235">DNA replication</keyword>